<protein>
    <submittedName>
        <fullName evidence="2">Uncharacterized protein</fullName>
    </submittedName>
</protein>
<reference evidence="3" key="1">
    <citation type="journal article" date="2012" name="Nat. Biotechnol.">
        <title>Reference genome sequence of the model plant Setaria.</title>
        <authorList>
            <person name="Bennetzen J.L."/>
            <person name="Schmutz J."/>
            <person name="Wang H."/>
            <person name="Percifield R."/>
            <person name="Hawkins J."/>
            <person name="Pontaroli A.C."/>
            <person name="Estep M."/>
            <person name="Feng L."/>
            <person name="Vaughn J.N."/>
            <person name="Grimwood J."/>
            <person name="Jenkins J."/>
            <person name="Barry K."/>
            <person name="Lindquist E."/>
            <person name="Hellsten U."/>
            <person name="Deshpande S."/>
            <person name="Wang X."/>
            <person name="Wu X."/>
            <person name="Mitros T."/>
            <person name="Triplett J."/>
            <person name="Yang X."/>
            <person name="Ye C.Y."/>
            <person name="Mauro-Herrera M."/>
            <person name="Wang L."/>
            <person name="Li P."/>
            <person name="Sharma M."/>
            <person name="Sharma R."/>
            <person name="Ronald P.C."/>
            <person name="Panaud O."/>
            <person name="Kellogg E.A."/>
            <person name="Brutnell T.P."/>
            <person name="Doust A.N."/>
            <person name="Tuskan G.A."/>
            <person name="Rokhsar D."/>
            <person name="Devos K.M."/>
        </authorList>
    </citation>
    <scope>NUCLEOTIDE SEQUENCE [LARGE SCALE GENOMIC DNA]</scope>
    <source>
        <strain evidence="3">cv. Yugu1</strain>
    </source>
</reference>
<dbReference type="Proteomes" id="UP000004995">
    <property type="component" value="Unassembled WGS sequence"/>
</dbReference>
<dbReference type="Gramene" id="KQL01645">
    <property type="protein sequence ID" value="KQL01645"/>
    <property type="gene ID" value="SETIT_014639mg"/>
</dbReference>
<evidence type="ECO:0000313" key="2">
    <source>
        <dbReference type="EnsemblPlants" id="KQL01645"/>
    </source>
</evidence>
<dbReference type="AlphaFoldDB" id="K3YK70"/>
<accession>K3YK70</accession>
<dbReference type="HOGENOM" id="CLU_1920740_0_0_1"/>
<organism evidence="2 3">
    <name type="scientific">Setaria italica</name>
    <name type="common">Foxtail millet</name>
    <name type="synonym">Panicum italicum</name>
    <dbReference type="NCBI Taxonomy" id="4555"/>
    <lineage>
        <taxon>Eukaryota</taxon>
        <taxon>Viridiplantae</taxon>
        <taxon>Streptophyta</taxon>
        <taxon>Embryophyta</taxon>
        <taxon>Tracheophyta</taxon>
        <taxon>Spermatophyta</taxon>
        <taxon>Magnoliopsida</taxon>
        <taxon>Liliopsida</taxon>
        <taxon>Poales</taxon>
        <taxon>Poaceae</taxon>
        <taxon>PACMAD clade</taxon>
        <taxon>Panicoideae</taxon>
        <taxon>Panicodae</taxon>
        <taxon>Paniceae</taxon>
        <taxon>Cenchrinae</taxon>
        <taxon>Setaria</taxon>
    </lineage>
</organism>
<proteinExistence type="predicted"/>
<evidence type="ECO:0000256" key="1">
    <source>
        <dbReference type="SAM" id="Phobius"/>
    </source>
</evidence>
<keyword evidence="1" id="KW-0812">Transmembrane</keyword>
<keyword evidence="1" id="KW-1133">Transmembrane helix</keyword>
<sequence>MAIRRKLWWHTFRRIVTYLWHIHRLPFQDHQRWLSSRSGRHDLSKPASGGLLFDSHATSSSFTRETLERELTSYCRCLTFRHHLRLPWWGCRRFSQRGDANVSDRPVVWLLLLEEVAMVGAIIVPLPARGKP</sequence>
<keyword evidence="3" id="KW-1185">Reference proteome</keyword>
<dbReference type="EMBL" id="AGNK02003805">
    <property type="status" value="NOT_ANNOTATED_CDS"/>
    <property type="molecule type" value="Genomic_DNA"/>
</dbReference>
<feature type="transmembrane region" description="Helical" evidence="1">
    <location>
        <begin position="107"/>
        <end position="128"/>
    </location>
</feature>
<name>K3YK70_SETIT</name>
<dbReference type="InParanoid" id="K3YK70"/>
<reference evidence="2" key="2">
    <citation type="submission" date="2018-08" db="UniProtKB">
        <authorList>
            <consortium name="EnsemblPlants"/>
        </authorList>
    </citation>
    <scope>IDENTIFICATION</scope>
    <source>
        <strain evidence="2">Yugu1</strain>
    </source>
</reference>
<dbReference type="EnsemblPlants" id="KQL01645">
    <property type="protein sequence ID" value="KQL01645"/>
    <property type="gene ID" value="SETIT_014639mg"/>
</dbReference>
<keyword evidence="1" id="KW-0472">Membrane</keyword>
<evidence type="ECO:0000313" key="3">
    <source>
        <dbReference type="Proteomes" id="UP000004995"/>
    </source>
</evidence>